<proteinExistence type="predicted"/>
<dbReference type="Gramene" id="AUR62040945-RA">
    <property type="protein sequence ID" value="AUR62040945-RA:cds"/>
    <property type="gene ID" value="AUR62040945"/>
</dbReference>
<dbReference type="EnsemblPlants" id="AUR62044245-RA">
    <property type="protein sequence ID" value="AUR62044245-RA:cds"/>
    <property type="gene ID" value="AUR62044245"/>
</dbReference>
<reference evidence="1" key="2">
    <citation type="submission" date="2021-03" db="UniProtKB">
        <authorList>
            <consortium name="EnsemblPlants"/>
        </authorList>
    </citation>
    <scope>IDENTIFICATION</scope>
</reference>
<organism evidence="1 2">
    <name type="scientific">Chenopodium quinoa</name>
    <name type="common">Quinoa</name>
    <dbReference type="NCBI Taxonomy" id="63459"/>
    <lineage>
        <taxon>Eukaryota</taxon>
        <taxon>Viridiplantae</taxon>
        <taxon>Streptophyta</taxon>
        <taxon>Embryophyta</taxon>
        <taxon>Tracheophyta</taxon>
        <taxon>Spermatophyta</taxon>
        <taxon>Magnoliopsida</taxon>
        <taxon>eudicotyledons</taxon>
        <taxon>Gunneridae</taxon>
        <taxon>Pentapetalae</taxon>
        <taxon>Caryophyllales</taxon>
        <taxon>Chenopodiaceae</taxon>
        <taxon>Chenopodioideae</taxon>
        <taxon>Atripliceae</taxon>
        <taxon>Chenopodium</taxon>
    </lineage>
</organism>
<protein>
    <submittedName>
        <fullName evidence="1">Uncharacterized protein</fullName>
    </submittedName>
</protein>
<accession>A0A803NDP8</accession>
<accession>A0A803N5S2</accession>
<reference evidence="1" key="1">
    <citation type="journal article" date="2017" name="Nature">
        <title>The genome of Chenopodium quinoa.</title>
        <authorList>
            <person name="Jarvis D.E."/>
            <person name="Ho Y.S."/>
            <person name="Lightfoot D.J."/>
            <person name="Schmoeckel S.M."/>
            <person name="Li B."/>
            <person name="Borm T.J.A."/>
            <person name="Ohyanagi H."/>
            <person name="Mineta K."/>
            <person name="Michell C.T."/>
            <person name="Saber N."/>
            <person name="Kharbatia N.M."/>
            <person name="Rupper R.R."/>
            <person name="Sharp A.R."/>
            <person name="Dally N."/>
            <person name="Boughton B.A."/>
            <person name="Woo Y.H."/>
            <person name="Gao G."/>
            <person name="Schijlen E.G.W.M."/>
            <person name="Guo X."/>
            <person name="Momin A.A."/>
            <person name="Negrao S."/>
            <person name="Al-Babili S."/>
            <person name="Gehring C."/>
            <person name="Roessner U."/>
            <person name="Jung C."/>
            <person name="Murphy K."/>
            <person name="Arold S.T."/>
            <person name="Gojobori T."/>
            <person name="van der Linden C.G."/>
            <person name="van Loo E.N."/>
            <person name="Jellen E.N."/>
            <person name="Maughan P.J."/>
            <person name="Tester M."/>
        </authorList>
    </citation>
    <scope>NUCLEOTIDE SEQUENCE [LARGE SCALE GENOMIC DNA]</scope>
    <source>
        <strain evidence="1">cv. PI 614886</strain>
    </source>
</reference>
<dbReference type="Gramene" id="AUR62044245-RA">
    <property type="protein sequence ID" value="AUR62044245-RA:cds"/>
    <property type="gene ID" value="AUR62044245"/>
</dbReference>
<keyword evidence="2" id="KW-1185">Reference proteome</keyword>
<evidence type="ECO:0000313" key="2">
    <source>
        <dbReference type="Proteomes" id="UP000596660"/>
    </source>
</evidence>
<dbReference type="AlphaFoldDB" id="A0A803N5S2"/>
<sequence length="145" mass="15585">MKELLRIKPNGKVMAGEQCGLMNTKGKRVKTYSQESPSSTHALLSEGSSSPVGLGVGLLPIKRRVEDLRGNDIVDGVKANGQGYLSSTQEKSTTNAAYLVKEVCQPEEFGISSCDKQGAPSMSSHCHNFSNHGNGVDLAEPKFRF</sequence>
<dbReference type="EnsemblPlants" id="AUR62040945-RA">
    <property type="protein sequence ID" value="AUR62040945-RA:cds"/>
    <property type="gene ID" value="AUR62040945"/>
</dbReference>
<dbReference type="Proteomes" id="UP000596660">
    <property type="component" value="Unplaced"/>
</dbReference>
<name>A0A803N5S2_CHEQI</name>
<evidence type="ECO:0000313" key="1">
    <source>
        <dbReference type="EnsemblPlants" id="AUR62040945-RA:cds"/>
    </source>
</evidence>